<sequence>MSSSGRRSCGTPSRTHYLPRLPSRPGRLLPGVSLPSCSSRVAMRHIESASGERAVHDPRCRACFRDLRRRHWLRATSSRMSCLHTHPPWSVRHCVSSSEHAVGAAASCTTDLLHHDSIAHPVLGAAGDLG</sequence>
<dbReference type="Proteomes" id="UP000256964">
    <property type="component" value="Unassembled WGS sequence"/>
</dbReference>
<evidence type="ECO:0000313" key="2">
    <source>
        <dbReference type="EMBL" id="RDX49527.1"/>
    </source>
</evidence>
<protein>
    <submittedName>
        <fullName evidence="2">Uncharacterized protein</fullName>
    </submittedName>
</protein>
<organism evidence="2 3">
    <name type="scientific">Lentinus brumalis</name>
    <dbReference type="NCBI Taxonomy" id="2498619"/>
    <lineage>
        <taxon>Eukaryota</taxon>
        <taxon>Fungi</taxon>
        <taxon>Dikarya</taxon>
        <taxon>Basidiomycota</taxon>
        <taxon>Agaricomycotina</taxon>
        <taxon>Agaricomycetes</taxon>
        <taxon>Polyporales</taxon>
        <taxon>Polyporaceae</taxon>
        <taxon>Lentinus</taxon>
    </lineage>
</organism>
<keyword evidence="3" id="KW-1185">Reference proteome</keyword>
<evidence type="ECO:0000313" key="3">
    <source>
        <dbReference type="Proteomes" id="UP000256964"/>
    </source>
</evidence>
<reference evidence="2 3" key="1">
    <citation type="journal article" date="2018" name="Biotechnol. Biofuels">
        <title>Integrative visual omics of the white-rot fungus Polyporus brumalis exposes the biotechnological potential of its oxidative enzymes for delignifying raw plant biomass.</title>
        <authorList>
            <person name="Miyauchi S."/>
            <person name="Rancon A."/>
            <person name="Drula E."/>
            <person name="Hage H."/>
            <person name="Chaduli D."/>
            <person name="Favel A."/>
            <person name="Grisel S."/>
            <person name="Henrissat B."/>
            <person name="Herpoel-Gimbert I."/>
            <person name="Ruiz-Duenas F.J."/>
            <person name="Chevret D."/>
            <person name="Hainaut M."/>
            <person name="Lin J."/>
            <person name="Wang M."/>
            <person name="Pangilinan J."/>
            <person name="Lipzen A."/>
            <person name="Lesage-Meessen L."/>
            <person name="Navarro D."/>
            <person name="Riley R."/>
            <person name="Grigoriev I.V."/>
            <person name="Zhou S."/>
            <person name="Raouche S."/>
            <person name="Rosso M.N."/>
        </authorList>
    </citation>
    <scope>NUCLEOTIDE SEQUENCE [LARGE SCALE GENOMIC DNA]</scope>
    <source>
        <strain evidence="2 3">BRFM 1820</strain>
    </source>
</reference>
<proteinExistence type="predicted"/>
<evidence type="ECO:0000256" key="1">
    <source>
        <dbReference type="SAM" id="MobiDB-lite"/>
    </source>
</evidence>
<dbReference type="AlphaFoldDB" id="A0A371DAG8"/>
<name>A0A371DAG8_9APHY</name>
<accession>A0A371DAG8</accession>
<feature type="compositionally biased region" description="Polar residues" evidence="1">
    <location>
        <begin position="1"/>
        <end position="14"/>
    </location>
</feature>
<dbReference type="EMBL" id="KZ857405">
    <property type="protein sequence ID" value="RDX49527.1"/>
    <property type="molecule type" value="Genomic_DNA"/>
</dbReference>
<feature type="region of interest" description="Disordered" evidence="1">
    <location>
        <begin position="1"/>
        <end position="24"/>
    </location>
</feature>
<gene>
    <name evidence="2" type="ORF">OH76DRAFT_537056</name>
</gene>